<feature type="compositionally biased region" description="Pro residues" evidence="1">
    <location>
        <begin position="260"/>
        <end position="294"/>
    </location>
</feature>
<protein>
    <submittedName>
        <fullName evidence="2">Uncharacterized protein</fullName>
    </submittedName>
</protein>
<feature type="compositionally biased region" description="Low complexity" evidence="1">
    <location>
        <begin position="740"/>
        <end position="753"/>
    </location>
</feature>
<gene>
    <name evidence="2" type="ORF">g.37090</name>
</gene>
<feature type="compositionally biased region" description="Pro residues" evidence="1">
    <location>
        <begin position="329"/>
        <end position="356"/>
    </location>
</feature>
<feature type="compositionally biased region" description="Pro residues" evidence="1">
    <location>
        <begin position="306"/>
        <end position="322"/>
    </location>
</feature>
<dbReference type="EMBL" id="GECU01016524">
    <property type="protein sequence ID" value="JAS91182.1"/>
    <property type="molecule type" value="Transcribed_RNA"/>
</dbReference>
<feature type="region of interest" description="Disordered" evidence="1">
    <location>
        <begin position="675"/>
        <end position="713"/>
    </location>
</feature>
<evidence type="ECO:0000313" key="2">
    <source>
        <dbReference type="EMBL" id="JAS91182.1"/>
    </source>
</evidence>
<feature type="compositionally biased region" description="Basic residues" evidence="1">
    <location>
        <begin position="768"/>
        <end position="785"/>
    </location>
</feature>
<evidence type="ECO:0000256" key="1">
    <source>
        <dbReference type="SAM" id="MobiDB-lite"/>
    </source>
</evidence>
<feature type="compositionally biased region" description="Polar residues" evidence="1">
    <location>
        <begin position="1"/>
        <end position="15"/>
    </location>
</feature>
<organism evidence="2">
    <name type="scientific">Homalodisca liturata</name>
    <dbReference type="NCBI Taxonomy" id="320908"/>
    <lineage>
        <taxon>Eukaryota</taxon>
        <taxon>Metazoa</taxon>
        <taxon>Ecdysozoa</taxon>
        <taxon>Arthropoda</taxon>
        <taxon>Hexapoda</taxon>
        <taxon>Insecta</taxon>
        <taxon>Pterygota</taxon>
        <taxon>Neoptera</taxon>
        <taxon>Paraneoptera</taxon>
        <taxon>Hemiptera</taxon>
        <taxon>Auchenorrhyncha</taxon>
        <taxon>Membracoidea</taxon>
        <taxon>Cicadellidae</taxon>
        <taxon>Cicadellinae</taxon>
        <taxon>Proconiini</taxon>
        <taxon>Homalodisca</taxon>
    </lineage>
</organism>
<name>A0A1B6IWB0_9HEMI</name>
<feature type="compositionally biased region" description="Pro residues" evidence="1">
    <location>
        <begin position="235"/>
        <end position="246"/>
    </location>
</feature>
<feature type="region of interest" description="Disordered" evidence="1">
    <location>
        <begin position="733"/>
        <end position="785"/>
    </location>
</feature>
<feature type="region of interest" description="Disordered" evidence="1">
    <location>
        <begin position="1"/>
        <end position="30"/>
    </location>
</feature>
<feature type="non-terminal residue" evidence="2">
    <location>
        <position position="1"/>
    </location>
</feature>
<reference evidence="2" key="1">
    <citation type="submission" date="2015-11" db="EMBL/GenBank/DDBJ databases">
        <title>De novo transcriptome assembly of four potential Pierce s Disease insect vectors from Arizona vineyards.</title>
        <authorList>
            <person name="Tassone E.E."/>
        </authorList>
    </citation>
    <scope>NUCLEOTIDE SEQUENCE</scope>
</reference>
<feature type="region of interest" description="Disordered" evidence="1">
    <location>
        <begin position="231"/>
        <end position="356"/>
    </location>
</feature>
<accession>A0A1B6IWB0</accession>
<dbReference type="AlphaFoldDB" id="A0A1B6IWB0"/>
<sequence length="785" mass="88078">QVPSESLHLVSTETPLPTDDHLKIPTHTTAPGEFSVRHHYLSTVAASRLKTRTWGPALPKMDRSKKRKENVIVLKPPPEDWPEPKMPDGAKPFPPAPKFGATVPAFDAHMNPRIHRKGKAFSASSYASPPYMGHRKLEFAEGEQVITPAASAKWRIKGRRDRLGLRFRGQKGGGYLNEIGKDPGFRKDVRPTLSQFFISDNTTFLIPTVRNTRPYQRSYVNFRFRPPVNVGRSHGPPPFAQPPPPHFASHFGQPHFPQFPQRPFPPFPPPPPYGPPPYPPPPPFGQGPPPPPPFGQGLSPHFRRGPLPPKFAPEIPSAPPPEMVMIPQVPLPRGPPDPFPAGPPPPPPSPYPTGPNLPPPRPFLDNIPTISPIDGIPAPWPRRLVQTDFLSPLPRVPEMAQEPRNFSGYKGPRRGRAYEQYGKADLRPRQVKLFDDVAFRGAPRMPVRKGSGFGVEFQDDITRPPFMSGSMFARRTWATRSNRFGYEPYRRSSDRRRPYGFGRYAAERPPVLGDFGEFKPYKRLNDGNYVPFNYSRPTRSYTFPPRLRLAIKNATYFRKSFRRSSYPGYTLPTLPSIGLEAFMAHKQDYYGNPITPKGRIMNLQDLKNLFTVAPEGEGVEAVEAVTAPIVVTEVPEEKKGLVPRITPKPKGMTAREAMRAAAREAIKETELEAWEAGEGRRRRGGRRVGGAGPFVRRGGARGTGQRNFRRMKRSVEEDAAWLEKQKMLRQELYDSGDYLTGPGAQSTSSSSAGRPRRGPRSKAEPPLRMRRVLLRRGKGRPLRHS</sequence>
<proteinExistence type="predicted"/>